<dbReference type="OrthoDB" id="361940at2"/>
<dbReference type="PANTHER" id="PTHR32481">
    <property type="entry name" value="AMINOPEPTIDASE"/>
    <property type="match status" value="1"/>
</dbReference>
<dbReference type="Gene3D" id="3.40.630.10">
    <property type="entry name" value="Zn peptidases"/>
    <property type="match status" value="1"/>
</dbReference>
<evidence type="ECO:0000256" key="8">
    <source>
        <dbReference type="PIRSR" id="PIRSR001123-2"/>
    </source>
</evidence>
<dbReference type="SUPFAM" id="SSF53187">
    <property type="entry name" value="Zn-dependent exopeptidases"/>
    <property type="match status" value="1"/>
</dbReference>
<evidence type="ECO:0000256" key="6">
    <source>
        <dbReference type="PIRNR" id="PIRNR001123"/>
    </source>
</evidence>
<feature type="active site" description="Proton acceptor" evidence="7">
    <location>
        <position position="230"/>
    </location>
</feature>
<dbReference type="GO" id="GO:0006508">
    <property type="term" value="P:proteolysis"/>
    <property type="evidence" value="ECO:0007669"/>
    <property type="project" value="UniProtKB-KW"/>
</dbReference>
<feature type="binding site" evidence="8">
    <location>
        <position position="231"/>
    </location>
    <ligand>
        <name>Zn(2+)</name>
        <dbReference type="ChEBI" id="CHEBI:29105"/>
        <label>2</label>
    </ligand>
</feature>
<gene>
    <name evidence="9" type="ordered locus">Mmc1_0220</name>
</gene>
<dbReference type="InterPro" id="IPR051464">
    <property type="entry name" value="Peptidase_M42_aminopept"/>
</dbReference>
<evidence type="ECO:0000256" key="7">
    <source>
        <dbReference type="PIRSR" id="PIRSR001123-1"/>
    </source>
</evidence>
<keyword evidence="5" id="KW-0378">Hydrolase</keyword>
<dbReference type="eggNOG" id="COG1363">
    <property type="taxonomic scope" value="Bacteria"/>
</dbReference>
<dbReference type="EMBL" id="CP000471">
    <property type="protein sequence ID" value="ABK42747.1"/>
    <property type="molecule type" value="Genomic_DNA"/>
</dbReference>
<reference evidence="10" key="1">
    <citation type="journal article" date="2009" name="Appl. Environ. Microbiol.">
        <title>Complete genome sequence of the chemolithoautotrophic marine magnetotactic coccus strain MC-1.</title>
        <authorList>
            <person name="Schubbe S."/>
            <person name="Williams T.J."/>
            <person name="Xie G."/>
            <person name="Kiss H.E."/>
            <person name="Brettin T.S."/>
            <person name="Martinez D."/>
            <person name="Ross C.A."/>
            <person name="Schuler D."/>
            <person name="Cox B.L."/>
            <person name="Nealson K.H."/>
            <person name="Bazylinski D.A."/>
        </authorList>
    </citation>
    <scope>NUCLEOTIDE SEQUENCE [LARGE SCALE GENOMIC DNA]</scope>
    <source>
        <strain evidence="10">ATCC BAA-1437 / JCM 17883 / MC-1</strain>
    </source>
</reference>
<dbReference type="CDD" id="cd05657">
    <property type="entry name" value="M42_glucanase_like"/>
    <property type="match status" value="1"/>
</dbReference>
<evidence type="ECO:0000256" key="2">
    <source>
        <dbReference type="ARBA" id="ARBA00022438"/>
    </source>
</evidence>
<accession>A0L454</accession>
<dbReference type="AlphaFoldDB" id="A0L454"/>
<keyword evidence="2" id="KW-0031">Aminopeptidase</keyword>
<feature type="binding site" evidence="8">
    <location>
        <position position="196"/>
    </location>
    <ligand>
        <name>Zn(2+)</name>
        <dbReference type="ChEBI" id="CHEBI:29105"/>
        <label>1</label>
    </ligand>
</feature>
<dbReference type="InterPro" id="IPR008007">
    <property type="entry name" value="Peptidase_M42"/>
</dbReference>
<protein>
    <submittedName>
        <fullName evidence="9">Peptidase M42 family protein</fullName>
    </submittedName>
</protein>
<dbReference type="HOGENOM" id="CLU_053520_0_0_5"/>
<organism evidence="9 10">
    <name type="scientific">Magnetococcus marinus (strain ATCC BAA-1437 / JCM 17883 / MC-1)</name>
    <dbReference type="NCBI Taxonomy" id="156889"/>
    <lineage>
        <taxon>Bacteria</taxon>
        <taxon>Pseudomonadati</taxon>
        <taxon>Pseudomonadota</taxon>
        <taxon>Magnetococcia</taxon>
        <taxon>Magnetococcales</taxon>
        <taxon>Magnetococcaceae</taxon>
        <taxon>Magnetococcus</taxon>
    </lineage>
</organism>
<dbReference type="GO" id="GO:0046872">
    <property type="term" value="F:metal ion binding"/>
    <property type="evidence" value="ECO:0007669"/>
    <property type="project" value="UniProtKB-UniRule"/>
</dbReference>
<comment type="similarity">
    <text evidence="1 6">Belongs to the peptidase M42 family.</text>
</comment>
<sequence length="363" mass="39586">MSDQHASNAPIINTDYLLETLLTLLTIPSPSGMTDKVVRWVCHELTQLGVEYELTHRGAIRATLPGKDEKRVRGVVAHLDTLGAMVRELKGNGRLSVSPIGHWNGRFAEGARVTLMAESGRHMRGTLLPLKASGHVYNEAIDSQPAGWDYVELRLDERAQCVADLMKLGVHVGDYVAVDSAPEVSASGFVNARHLDDKAGVAAMLAAVRTIMAQDITLPAPVYVMFTISEEVGVGASHILHGDISELVSVDNGTLAPGQNTCEFGVTIAMKDSSGPFDYHLTHHLLDLCKEHAIMHSRDVFRYYRSDAAAALEAGNDIRTALVCFGLDASHGYERIHMDSLHALAALLFYYMNHQLPVPDRGM</sequence>
<proteinExistence type="inferred from homology"/>
<dbReference type="Proteomes" id="UP000002586">
    <property type="component" value="Chromosome"/>
</dbReference>
<feature type="binding site" evidence="8">
    <location>
        <position position="78"/>
    </location>
    <ligand>
        <name>Zn(2+)</name>
        <dbReference type="ChEBI" id="CHEBI:29105"/>
        <label>1</label>
    </ligand>
</feature>
<dbReference type="Gene3D" id="2.40.30.40">
    <property type="entry name" value="Peptidase M42, domain 2"/>
    <property type="match status" value="1"/>
</dbReference>
<dbReference type="RefSeq" id="WP_011711920.1">
    <property type="nucleotide sequence ID" value="NC_008576.1"/>
</dbReference>
<dbReference type="SUPFAM" id="SSF101821">
    <property type="entry name" value="Aminopeptidase/glucanase lid domain"/>
    <property type="match status" value="1"/>
</dbReference>
<keyword evidence="3" id="KW-0645">Protease</keyword>
<dbReference type="PIRSF" id="PIRSF001123">
    <property type="entry name" value="PepA_GA"/>
    <property type="match status" value="1"/>
</dbReference>
<dbReference type="InterPro" id="IPR017537">
    <property type="entry name" value="Peptidase_M42_hydrolase"/>
</dbReference>
<dbReference type="KEGG" id="mgm:Mmc1_0220"/>
<dbReference type="NCBIfam" id="TIGR03106">
    <property type="entry name" value="trio_M42_hydro"/>
    <property type="match status" value="1"/>
</dbReference>
<evidence type="ECO:0000256" key="4">
    <source>
        <dbReference type="ARBA" id="ARBA00022723"/>
    </source>
</evidence>
<evidence type="ECO:0000256" key="3">
    <source>
        <dbReference type="ARBA" id="ARBA00022670"/>
    </source>
</evidence>
<name>A0L454_MAGMM</name>
<keyword evidence="4 8" id="KW-0479">Metal-binding</keyword>
<evidence type="ECO:0000256" key="5">
    <source>
        <dbReference type="ARBA" id="ARBA00022801"/>
    </source>
</evidence>
<dbReference type="STRING" id="156889.Mmc1_0220"/>
<evidence type="ECO:0000256" key="1">
    <source>
        <dbReference type="ARBA" id="ARBA00006272"/>
    </source>
</evidence>
<dbReference type="PANTHER" id="PTHR32481:SF7">
    <property type="entry name" value="AMINOPEPTIDASE YHFE-RELATED"/>
    <property type="match status" value="1"/>
</dbReference>
<keyword evidence="10" id="KW-1185">Reference proteome</keyword>
<evidence type="ECO:0000313" key="10">
    <source>
        <dbReference type="Proteomes" id="UP000002586"/>
    </source>
</evidence>
<feature type="binding site" evidence="8">
    <location>
        <position position="196"/>
    </location>
    <ligand>
        <name>Zn(2+)</name>
        <dbReference type="ChEBI" id="CHEBI:29105"/>
        <label>2</label>
    </ligand>
</feature>
<dbReference type="Pfam" id="PF05343">
    <property type="entry name" value="Peptidase_M42"/>
    <property type="match status" value="1"/>
</dbReference>
<dbReference type="InterPro" id="IPR023367">
    <property type="entry name" value="Peptidase_M42_dom2"/>
</dbReference>
<feature type="binding site" evidence="8">
    <location>
        <position position="331"/>
    </location>
    <ligand>
        <name>Zn(2+)</name>
        <dbReference type="ChEBI" id="CHEBI:29105"/>
        <label>2</label>
    </ligand>
</feature>
<comment type="cofactor">
    <cofactor evidence="8">
        <name>a divalent metal cation</name>
        <dbReference type="ChEBI" id="CHEBI:60240"/>
    </cofactor>
    <text evidence="8">Binds 2 divalent metal cations per subunit.</text>
</comment>
<dbReference type="GO" id="GO:0004177">
    <property type="term" value="F:aminopeptidase activity"/>
    <property type="evidence" value="ECO:0007669"/>
    <property type="project" value="UniProtKB-UniRule"/>
</dbReference>
<reference evidence="9 10" key="2">
    <citation type="journal article" date="2012" name="Int. J. Syst. Evol. Microbiol.">
        <title>Magnetococcus marinus gen. nov., sp. nov., a marine, magnetotactic bacterium that represents a novel lineage (Magnetococcaceae fam. nov.; Magnetococcales ord. nov.) at the base of the Alphaproteobacteria.</title>
        <authorList>
            <person name="Bazylinski D.A."/>
            <person name="Williams T.J."/>
            <person name="Lefevre C.T."/>
            <person name="Berg R.J."/>
            <person name="Zhang C.L."/>
            <person name="Bowser S.S."/>
            <person name="Dean A.J."/>
            <person name="Beveridge T.J."/>
        </authorList>
    </citation>
    <scope>NUCLEOTIDE SEQUENCE [LARGE SCALE GENOMIC DNA]</scope>
    <source>
        <strain evidence="10">ATCC BAA-1437 / JCM 17883 / MC-1</strain>
    </source>
</reference>
<evidence type="ECO:0000313" key="9">
    <source>
        <dbReference type="EMBL" id="ABK42747.1"/>
    </source>
</evidence>